<proteinExistence type="predicted"/>
<dbReference type="SUPFAM" id="SSF81901">
    <property type="entry name" value="HCP-like"/>
    <property type="match status" value="1"/>
</dbReference>
<protein>
    <submittedName>
        <fullName evidence="3">Serine/threonine protein kinase</fullName>
    </submittedName>
</protein>
<feature type="compositionally biased region" description="Low complexity" evidence="1">
    <location>
        <begin position="833"/>
        <end position="853"/>
    </location>
</feature>
<sequence>MLPFPPSMIASSFSALFTAADMMMRFSAAYQEIDPSLQRLATRLEDLAFLMTSIHELKPKHLALSEMFRKCEEYLTKDLLHQFNTFVIKYGKPTMAVGEDAAAAIALASKKTLIDRLGLTKPKRFIMAPHDEMIIRRLDEAVSKTVFQLNTLLQVEELYNLNNMSDAMRAVLSQLKDAPRANEKLVAAMEARVLGHMTKLSQSMSKQQKTLNAVNANVSMMAREIGMIHRKLDAMPKYLVPIKNTEVRDLWRHRQWSDAIELDRFSRAVHEFLCQNFPSLEMSTVSRLTDRMYHDVLHKLTVEGHGVRFMVPSDLDALIPSDASLLDHFLGVEFGWAIVIESLVRKLTWLREASPENPHKAQRLIDESSRLVEAVSAKYPIDPDMKPNVVFLYDGDNQRYEACWTAPAIDLVRQIRALVTMITQRQVQDILADFSFARDVAMFSAAHYSLSVNAPALLQELTIDVNAVGGFLDAVSPDDAAQDEAANSKLADQRAAIQRNLQRILAKDVWDGTDSLAPLSPQDMQSYFIVSSSFDEVSELVVPGLTPCYSATLRGIPVLIRPLVQTSLEDLPDDLIMHLRARATLRQPHPALLHIHGLTIVGHQWALVTEAPAKPFQPLAEVLANGAESPLPLRAKIDILHDVASVLQTMHELGLPLGTLSTHSILLDRRRNVKVIGAFHVSNWQSPKDDAADGGRYLAPEVVSGGMPLLPSDVWSFGAVMHALLTETEFLAFATEEFATLIPKLNNGVPVPPVPGIDADLADLCTACLTQDVLARPQLDGVRAALDAAYENVKDVPVPATAPTTPRASATALPPLPPSRTASMTTTMTGFDSESYSPASPRPPSYHSSAPGVSRSEYASSVYSVDSDSRAVYPVRNVFRQALEIYNHGEGDVVQAIRLFESAYINHRQFEALVYLGDIYYYGNVKHRIKPKYSLAYDYYYKATQNGMILGHVGLGDCYLFNLGVPDGSQPKEARLRQAQHHYELAFRNTNSPTARLLCGLADLEYYKHQGELRTQFRVIPLSDEVLRKYQDANQLEPGYYRAQLGLADCCLARGQEDQALEIYMDVAESMPKLKRPYVGMALATRDPVERNGYGTEAEALDKSDF</sequence>
<evidence type="ECO:0000313" key="4">
    <source>
        <dbReference type="Proteomes" id="UP000054350"/>
    </source>
</evidence>
<evidence type="ECO:0000313" key="3">
    <source>
        <dbReference type="EMBL" id="KNE55391.1"/>
    </source>
</evidence>
<dbReference type="SUPFAM" id="SSF56112">
    <property type="entry name" value="Protein kinase-like (PK-like)"/>
    <property type="match status" value="1"/>
</dbReference>
<evidence type="ECO:0000256" key="1">
    <source>
        <dbReference type="SAM" id="MobiDB-lite"/>
    </source>
</evidence>
<dbReference type="OrthoDB" id="2253126at2759"/>
<keyword evidence="3" id="KW-0808">Transferase</keyword>
<dbReference type="InterPro" id="IPR051681">
    <property type="entry name" value="Ser/Thr_Kinases-Pseudokinases"/>
</dbReference>
<feature type="domain" description="Protein kinase" evidence="2">
    <location>
        <begin position="534"/>
        <end position="790"/>
    </location>
</feature>
<gene>
    <name evidence="3" type="ORF">AMAG_01287</name>
</gene>
<dbReference type="AlphaFoldDB" id="A0A0L0RZ80"/>
<dbReference type="Pfam" id="PF14559">
    <property type="entry name" value="TPR_19"/>
    <property type="match status" value="1"/>
</dbReference>
<keyword evidence="3" id="KW-0723">Serine/threonine-protein kinase</keyword>
<keyword evidence="4" id="KW-1185">Reference proteome</keyword>
<dbReference type="InterPro" id="IPR011009">
    <property type="entry name" value="Kinase-like_dom_sf"/>
</dbReference>
<dbReference type="Gene3D" id="1.25.40.10">
    <property type="entry name" value="Tetratricopeptide repeat domain"/>
    <property type="match status" value="2"/>
</dbReference>
<dbReference type="STRING" id="578462.A0A0L0RZ80"/>
<evidence type="ECO:0000259" key="2">
    <source>
        <dbReference type="PROSITE" id="PS50011"/>
    </source>
</evidence>
<dbReference type="GO" id="GO:0005524">
    <property type="term" value="F:ATP binding"/>
    <property type="evidence" value="ECO:0007669"/>
    <property type="project" value="InterPro"/>
</dbReference>
<dbReference type="GO" id="GO:0004674">
    <property type="term" value="F:protein serine/threonine kinase activity"/>
    <property type="evidence" value="ECO:0007669"/>
    <property type="project" value="UniProtKB-KW"/>
</dbReference>
<dbReference type="PROSITE" id="PS50011">
    <property type="entry name" value="PROTEIN_KINASE_DOM"/>
    <property type="match status" value="1"/>
</dbReference>
<dbReference type="InterPro" id="IPR001245">
    <property type="entry name" value="Ser-Thr/Tyr_kinase_cat_dom"/>
</dbReference>
<feature type="compositionally biased region" description="Polar residues" evidence="1">
    <location>
        <begin position="823"/>
        <end position="832"/>
    </location>
</feature>
<dbReference type="Proteomes" id="UP000054350">
    <property type="component" value="Unassembled WGS sequence"/>
</dbReference>
<name>A0A0L0RZ80_ALLM3</name>
<dbReference type="EMBL" id="GG745329">
    <property type="protein sequence ID" value="KNE55391.1"/>
    <property type="molecule type" value="Genomic_DNA"/>
</dbReference>
<dbReference type="InterPro" id="IPR000719">
    <property type="entry name" value="Prot_kinase_dom"/>
</dbReference>
<dbReference type="InterPro" id="IPR011990">
    <property type="entry name" value="TPR-like_helical_dom_sf"/>
</dbReference>
<reference evidence="4" key="2">
    <citation type="submission" date="2009-11" db="EMBL/GenBank/DDBJ databases">
        <title>The Genome Sequence of Allomyces macrogynus strain ATCC 38327.</title>
        <authorList>
            <consortium name="The Broad Institute Genome Sequencing Platform"/>
            <person name="Russ C."/>
            <person name="Cuomo C."/>
            <person name="Shea T."/>
            <person name="Young S.K."/>
            <person name="Zeng Q."/>
            <person name="Koehrsen M."/>
            <person name="Haas B."/>
            <person name="Borodovsky M."/>
            <person name="Guigo R."/>
            <person name="Alvarado L."/>
            <person name="Berlin A."/>
            <person name="Borenstein D."/>
            <person name="Chen Z."/>
            <person name="Engels R."/>
            <person name="Freedman E."/>
            <person name="Gellesch M."/>
            <person name="Goldberg J."/>
            <person name="Griggs A."/>
            <person name="Gujja S."/>
            <person name="Heiman D."/>
            <person name="Hepburn T."/>
            <person name="Howarth C."/>
            <person name="Jen D."/>
            <person name="Larson L."/>
            <person name="Lewis B."/>
            <person name="Mehta T."/>
            <person name="Park D."/>
            <person name="Pearson M."/>
            <person name="Roberts A."/>
            <person name="Saif S."/>
            <person name="Shenoy N."/>
            <person name="Sisk P."/>
            <person name="Stolte C."/>
            <person name="Sykes S."/>
            <person name="Walk T."/>
            <person name="White J."/>
            <person name="Yandava C."/>
            <person name="Burger G."/>
            <person name="Gray M.W."/>
            <person name="Holland P.W.H."/>
            <person name="King N."/>
            <person name="Lang F.B.F."/>
            <person name="Roger A.J."/>
            <person name="Ruiz-Trillo I."/>
            <person name="Lander E."/>
            <person name="Nusbaum C."/>
        </authorList>
    </citation>
    <scope>NUCLEOTIDE SEQUENCE [LARGE SCALE GENOMIC DNA]</scope>
    <source>
        <strain evidence="4">ATCC 38327</strain>
    </source>
</reference>
<dbReference type="Gene3D" id="1.10.510.10">
    <property type="entry name" value="Transferase(Phosphotransferase) domain 1"/>
    <property type="match status" value="1"/>
</dbReference>
<keyword evidence="3" id="KW-0418">Kinase</keyword>
<feature type="compositionally biased region" description="Low complexity" evidence="1">
    <location>
        <begin position="797"/>
        <end position="813"/>
    </location>
</feature>
<reference evidence="3 4" key="1">
    <citation type="submission" date="2009-11" db="EMBL/GenBank/DDBJ databases">
        <title>Annotation of Allomyces macrogynus ATCC 38327.</title>
        <authorList>
            <consortium name="The Broad Institute Genome Sequencing Platform"/>
            <person name="Russ C."/>
            <person name="Cuomo C."/>
            <person name="Burger G."/>
            <person name="Gray M.W."/>
            <person name="Holland P.W.H."/>
            <person name="King N."/>
            <person name="Lang F.B.F."/>
            <person name="Roger A.J."/>
            <person name="Ruiz-Trillo I."/>
            <person name="Young S.K."/>
            <person name="Zeng Q."/>
            <person name="Gargeya S."/>
            <person name="Fitzgerald M."/>
            <person name="Haas B."/>
            <person name="Abouelleil A."/>
            <person name="Alvarado L."/>
            <person name="Arachchi H.M."/>
            <person name="Berlin A."/>
            <person name="Chapman S.B."/>
            <person name="Gearin G."/>
            <person name="Goldberg J."/>
            <person name="Griggs A."/>
            <person name="Gujja S."/>
            <person name="Hansen M."/>
            <person name="Heiman D."/>
            <person name="Howarth C."/>
            <person name="Larimer J."/>
            <person name="Lui A."/>
            <person name="MacDonald P.J.P."/>
            <person name="McCowen C."/>
            <person name="Montmayeur A."/>
            <person name="Murphy C."/>
            <person name="Neiman D."/>
            <person name="Pearson M."/>
            <person name="Priest M."/>
            <person name="Roberts A."/>
            <person name="Saif S."/>
            <person name="Shea T."/>
            <person name="Sisk P."/>
            <person name="Stolte C."/>
            <person name="Sykes S."/>
            <person name="Wortman J."/>
            <person name="Nusbaum C."/>
            <person name="Birren B."/>
        </authorList>
    </citation>
    <scope>NUCLEOTIDE SEQUENCE [LARGE SCALE GENOMIC DNA]</scope>
    <source>
        <strain evidence="3 4">ATCC 38327</strain>
    </source>
</reference>
<dbReference type="Pfam" id="PF07714">
    <property type="entry name" value="PK_Tyr_Ser-Thr"/>
    <property type="match status" value="1"/>
</dbReference>
<feature type="region of interest" description="Disordered" evidence="1">
    <location>
        <begin position="797"/>
        <end position="853"/>
    </location>
</feature>
<accession>A0A0L0RZ80</accession>
<dbReference type="VEuPathDB" id="FungiDB:AMAG_01287"/>
<dbReference type="SMART" id="SM00220">
    <property type="entry name" value="S_TKc"/>
    <property type="match status" value="1"/>
</dbReference>
<organism evidence="3 4">
    <name type="scientific">Allomyces macrogynus (strain ATCC 38327)</name>
    <name type="common">Allomyces javanicus var. macrogynus</name>
    <dbReference type="NCBI Taxonomy" id="578462"/>
    <lineage>
        <taxon>Eukaryota</taxon>
        <taxon>Fungi</taxon>
        <taxon>Fungi incertae sedis</taxon>
        <taxon>Blastocladiomycota</taxon>
        <taxon>Blastocladiomycetes</taxon>
        <taxon>Blastocladiales</taxon>
        <taxon>Blastocladiaceae</taxon>
        <taxon>Allomyces</taxon>
    </lineage>
</organism>
<dbReference type="PANTHER" id="PTHR44329">
    <property type="entry name" value="SERINE/THREONINE-PROTEIN KINASE TNNI3K-RELATED"/>
    <property type="match status" value="1"/>
</dbReference>